<evidence type="ECO:0000256" key="5">
    <source>
        <dbReference type="ARBA" id="ARBA00022692"/>
    </source>
</evidence>
<name>A0A975Q2Y3_9SPHN</name>
<protein>
    <submittedName>
        <fullName evidence="16">TonB-dependent receptor</fullName>
    </submittedName>
</protein>
<proteinExistence type="inferred from homology"/>
<keyword evidence="4" id="KW-0410">Iron transport</keyword>
<dbReference type="InterPro" id="IPR039426">
    <property type="entry name" value="TonB-dep_rcpt-like"/>
</dbReference>
<dbReference type="AlphaFoldDB" id="A0A975Q2Y3"/>
<evidence type="ECO:0000256" key="12">
    <source>
        <dbReference type="RuleBase" id="RU003357"/>
    </source>
</evidence>
<keyword evidence="9 11" id="KW-0472">Membrane</keyword>
<dbReference type="SUPFAM" id="SSF56935">
    <property type="entry name" value="Porins"/>
    <property type="match status" value="1"/>
</dbReference>
<evidence type="ECO:0000256" key="8">
    <source>
        <dbReference type="ARBA" id="ARBA00023077"/>
    </source>
</evidence>
<dbReference type="EMBL" id="CP073910">
    <property type="protein sequence ID" value="QUT07344.1"/>
    <property type="molecule type" value="Genomic_DNA"/>
</dbReference>
<evidence type="ECO:0000256" key="1">
    <source>
        <dbReference type="ARBA" id="ARBA00004571"/>
    </source>
</evidence>
<feature type="domain" description="TonB-dependent receptor-like beta-barrel" evidence="14">
    <location>
        <begin position="352"/>
        <end position="735"/>
    </location>
</feature>
<dbReference type="PANTHER" id="PTHR32552:SF81">
    <property type="entry name" value="TONB-DEPENDENT OUTER MEMBRANE RECEPTOR"/>
    <property type="match status" value="1"/>
</dbReference>
<evidence type="ECO:0000259" key="14">
    <source>
        <dbReference type="Pfam" id="PF00593"/>
    </source>
</evidence>
<evidence type="ECO:0000256" key="9">
    <source>
        <dbReference type="ARBA" id="ARBA00023136"/>
    </source>
</evidence>
<feature type="chain" id="PRO_5037975938" evidence="13">
    <location>
        <begin position="34"/>
        <end position="770"/>
    </location>
</feature>
<sequence length="770" mass="84264">MFIFPKDGVRLQRLALCGLPALLLSTVSGTALAQSSPEQATSADAEQGRITSLEEIVVTARRREESLQDAPIAVSSFSAAAIDRQFVTDIRGLAGQIPNVVITNVPGFNAAAIGIRGQSTADIILTFEPAVGVIVDDFVLANVQSQLFDLFDTQRIEVLRGPQGTLFGKNTVGGVVNIITKRPENELGGELRLGYSSFNTKDVKAAINIPLVDETLALRVAGAYHKSGGYYHDTSHGGGRIGGSDVFNARAKLRWTPDSTTDIMLTYEIMRDRSDSPPSVNETPASFLLAQVGYPGIQVTGKKPLNTSLTLCEGNATDPNCIGTLNGHQLDVDGVYLRAQKDLPDIGSFIVVGGYRRTKAILPSEYSGEDAKIFYSTRDDTRKQYSVEGRFTSDFSDRLKFTVGGMYWGQRLAANATSFLGFLRFLGDPTATTDPNQSDMYYTVNSYSVFGEGEFKVVDKLALILGGRYTKEDKSFRVRPQVRRSTIATGFWPEYASSASFSRPTFRAGYRWEINDNINNYFTYSQGYKSGGFNEQAMSATSALPFKEETADSFELGFKTETSDKRVRFNIAGFYVKYDNLQRDAVVPFTDPITGLPGQETRTTNAGAAEVWGIEAEASAVPVENLTVSLSAGWQDGKYNEFITDVNGDGVNDDASYLKLRNLPKWTLNATATYDVFVPIGKVSFTGTVNYQAEYEATTLNAEFTQGEARTLVGASINWTDESERYRVSLYGANLLNEIYRVNGNSVAGLFNFTNYAPPRSFGVELGVKF</sequence>
<evidence type="ECO:0000313" key="17">
    <source>
        <dbReference type="Proteomes" id="UP000681425"/>
    </source>
</evidence>
<keyword evidence="13" id="KW-0732">Signal</keyword>
<evidence type="ECO:0000256" key="6">
    <source>
        <dbReference type="ARBA" id="ARBA00023004"/>
    </source>
</evidence>
<keyword evidence="16" id="KW-0675">Receptor</keyword>
<feature type="domain" description="TonB-dependent receptor plug" evidence="15">
    <location>
        <begin position="67"/>
        <end position="175"/>
    </location>
</feature>
<dbReference type="KEGG" id="spph:KFK14_08060"/>
<dbReference type="GO" id="GO:0006826">
    <property type="term" value="P:iron ion transport"/>
    <property type="evidence" value="ECO:0007669"/>
    <property type="project" value="UniProtKB-KW"/>
</dbReference>
<dbReference type="Gene3D" id="2.40.170.20">
    <property type="entry name" value="TonB-dependent receptor, beta-barrel domain"/>
    <property type="match status" value="1"/>
</dbReference>
<keyword evidence="5 11" id="KW-0812">Transmembrane</keyword>
<keyword evidence="6" id="KW-0408">Iron</keyword>
<comment type="subcellular location">
    <subcellularLocation>
        <location evidence="1 11">Cell outer membrane</location>
        <topology evidence="1 11">Multi-pass membrane protein</topology>
    </subcellularLocation>
</comment>
<accession>A0A975Q2Y3</accession>
<dbReference type="Pfam" id="PF07715">
    <property type="entry name" value="Plug"/>
    <property type="match status" value="1"/>
</dbReference>
<organism evidence="16 17">
    <name type="scientific">Sphingobium phenoxybenzoativorans</name>
    <dbReference type="NCBI Taxonomy" id="1592790"/>
    <lineage>
        <taxon>Bacteria</taxon>
        <taxon>Pseudomonadati</taxon>
        <taxon>Pseudomonadota</taxon>
        <taxon>Alphaproteobacteria</taxon>
        <taxon>Sphingomonadales</taxon>
        <taxon>Sphingomonadaceae</taxon>
        <taxon>Sphingobium</taxon>
    </lineage>
</organism>
<evidence type="ECO:0000256" key="3">
    <source>
        <dbReference type="ARBA" id="ARBA00022452"/>
    </source>
</evidence>
<evidence type="ECO:0000256" key="7">
    <source>
        <dbReference type="ARBA" id="ARBA00023065"/>
    </source>
</evidence>
<dbReference type="CDD" id="cd01347">
    <property type="entry name" value="ligand_gated_channel"/>
    <property type="match status" value="1"/>
</dbReference>
<keyword evidence="2 11" id="KW-0813">Transport</keyword>
<dbReference type="InterPro" id="IPR012910">
    <property type="entry name" value="Plug_dom"/>
</dbReference>
<dbReference type="Proteomes" id="UP000681425">
    <property type="component" value="Chromosome"/>
</dbReference>
<evidence type="ECO:0000256" key="13">
    <source>
        <dbReference type="SAM" id="SignalP"/>
    </source>
</evidence>
<dbReference type="Pfam" id="PF00593">
    <property type="entry name" value="TonB_dep_Rec_b-barrel"/>
    <property type="match status" value="1"/>
</dbReference>
<keyword evidence="8 12" id="KW-0798">TonB box</keyword>
<reference evidence="16" key="1">
    <citation type="submission" date="2021-04" db="EMBL/GenBank/DDBJ databases">
        <title>Isolation of p-tert-butylphenol degrading bacteria Sphingobium phenoxybenzoativorans Tas13 from active sludge.</title>
        <authorList>
            <person name="Li Y."/>
        </authorList>
    </citation>
    <scope>NUCLEOTIDE SEQUENCE</scope>
    <source>
        <strain evidence="16">Tas13</strain>
    </source>
</reference>
<dbReference type="RefSeq" id="WP_212610506.1">
    <property type="nucleotide sequence ID" value="NZ_CP073910.1"/>
</dbReference>
<evidence type="ECO:0000256" key="11">
    <source>
        <dbReference type="PROSITE-ProRule" id="PRU01360"/>
    </source>
</evidence>
<comment type="similarity">
    <text evidence="11 12">Belongs to the TonB-dependent receptor family.</text>
</comment>
<evidence type="ECO:0000256" key="10">
    <source>
        <dbReference type="ARBA" id="ARBA00023237"/>
    </source>
</evidence>
<dbReference type="PANTHER" id="PTHR32552">
    <property type="entry name" value="FERRICHROME IRON RECEPTOR-RELATED"/>
    <property type="match status" value="1"/>
</dbReference>
<evidence type="ECO:0000256" key="2">
    <source>
        <dbReference type="ARBA" id="ARBA00022448"/>
    </source>
</evidence>
<dbReference type="InterPro" id="IPR000531">
    <property type="entry name" value="Beta-barrel_TonB"/>
</dbReference>
<gene>
    <name evidence="16" type="ORF">KFK14_08060</name>
</gene>
<keyword evidence="17" id="KW-1185">Reference proteome</keyword>
<keyword evidence="3 11" id="KW-1134">Transmembrane beta strand</keyword>
<keyword evidence="7" id="KW-0406">Ion transport</keyword>
<dbReference type="PROSITE" id="PS52016">
    <property type="entry name" value="TONB_DEPENDENT_REC_3"/>
    <property type="match status" value="1"/>
</dbReference>
<feature type="signal peptide" evidence="13">
    <location>
        <begin position="1"/>
        <end position="33"/>
    </location>
</feature>
<evidence type="ECO:0000313" key="16">
    <source>
        <dbReference type="EMBL" id="QUT07344.1"/>
    </source>
</evidence>
<evidence type="ECO:0000259" key="15">
    <source>
        <dbReference type="Pfam" id="PF07715"/>
    </source>
</evidence>
<dbReference type="InterPro" id="IPR036942">
    <property type="entry name" value="Beta-barrel_TonB_sf"/>
</dbReference>
<evidence type="ECO:0000256" key="4">
    <source>
        <dbReference type="ARBA" id="ARBA00022496"/>
    </source>
</evidence>
<dbReference type="GO" id="GO:0009279">
    <property type="term" value="C:cell outer membrane"/>
    <property type="evidence" value="ECO:0007669"/>
    <property type="project" value="UniProtKB-SubCell"/>
</dbReference>
<keyword evidence="10 11" id="KW-0998">Cell outer membrane</keyword>